<evidence type="ECO:0000313" key="1">
    <source>
        <dbReference type="EMBL" id="VDO88335.1"/>
    </source>
</evidence>
<reference evidence="1 2" key="1">
    <citation type="submission" date="2018-11" db="EMBL/GenBank/DDBJ databases">
        <authorList>
            <consortium name="Pathogen Informatics"/>
        </authorList>
    </citation>
    <scope>NUCLEOTIDE SEQUENCE [LARGE SCALE GENOMIC DNA]</scope>
</reference>
<gene>
    <name evidence="1" type="ORF">HPBE_LOCUS11364</name>
</gene>
<sequence>MGVVSGWRVDKYLKDSIRQHVYSAAMFLRFSVYADLIKMRYLLVFRDYLQSMNRSDLVQIIQCGATQAHLRRANSRIGATGLIEEQEDLLRRPSPPPPFSLLLRQAITDRQRDGGALPAAGCRRSPGLGDVDVTSVAGHRYQYQGVAIEGADWVQPDKWKRETLADVNALILVRVNEAFYSPGVGELIPELSGERYRLLRRCFVFAVVITNSASSLNPRYLEEGRYSPPQ</sequence>
<name>A0A3P8CVV4_HELPZ</name>
<proteinExistence type="predicted"/>
<organism evidence="1">
    <name type="scientific">Heligmosomoides polygyrus</name>
    <name type="common">Parasitic roundworm</name>
    <dbReference type="NCBI Taxonomy" id="6339"/>
    <lineage>
        <taxon>Eukaryota</taxon>
        <taxon>Metazoa</taxon>
        <taxon>Ecdysozoa</taxon>
        <taxon>Nematoda</taxon>
        <taxon>Chromadorea</taxon>
        <taxon>Rhabditida</taxon>
        <taxon>Rhabditina</taxon>
        <taxon>Rhabditomorpha</taxon>
        <taxon>Strongyloidea</taxon>
        <taxon>Heligmosomidae</taxon>
        <taxon>Heligmosomoides</taxon>
    </lineage>
</organism>
<dbReference type="AlphaFoldDB" id="A0A3P8CVV4"/>
<evidence type="ECO:0000313" key="3">
    <source>
        <dbReference type="WBParaSite" id="HPBE_0001135801-mRNA-1"/>
    </source>
</evidence>
<evidence type="ECO:0000313" key="2">
    <source>
        <dbReference type="Proteomes" id="UP000050761"/>
    </source>
</evidence>
<dbReference type="WBParaSite" id="HPBE_0001135801-mRNA-1">
    <property type="protein sequence ID" value="HPBE_0001135801-mRNA-1"/>
    <property type="gene ID" value="HPBE_0001135801"/>
</dbReference>
<dbReference type="Proteomes" id="UP000050761">
    <property type="component" value="Unassembled WGS sequence"/>
</dbReference>
<dbReference type="EMBL" id="UZAH01027074">
    <property type="protein sequence ID" value="VDO88335.1"/>
    <property type="molecule type" value="Genomic_DNA"/>
</dbReference>
<accession>A0A3P8CVV4</accession>
<keyword evidence="2" id="KW-1185">Reference proteome</keyword>
<reference evidence="3" key="2">
    <citation type="submission" date="2019-09" db="UniProtKB">
        <authorList>
            <consortium name="WormBaseParasite"/>
        </authorList>
    </citation>
    <scope>IDENTIFICATION</scope>
</reference>
<protein>
    <submittedName>
        <fullName evidence="1 3">Uncharacterized protein</fullName>
    </submittedName>
</protein>